<feature type="domain" description="Pyrroline-5-carboxylate reductase catalytic N-terminal" evidence="4">
    <location>
        <begin position="7"/>
        <end position="94"/>
    </location>
</feature>
<evidence type="ECO:0000313" key="6">
    <source>
        <dbReference type="EMBL" id="CAB5026772.1"/>
    </source>
</evidence>
<dbReference type="Gene3D" id="1.10.3730.10">
    <property type="entry name" value="ProC C-terminal domain-like"/>
    <property type="match status" value="1"/>
</dbReference>
<evidence type="ECO:0000256" key="3">
    <source>
        <dbReference type="ARBA" id="ARBA00023002"/>
    </source>
</evidence>
<feature type="domain" description="Pyrroline-5-carboxylate reductase dimerisation" evidence="5">
    <location>
        <begin position="157"/>
        <end position="261"/>
    </location>
</feature>
<reference evidence="7" key="1">
    <citation type="submission" date="2020-05" db="EMBL/GenBank/DDBJ databases">
        <authorList>
            <person name="Chiriac C."/>
            <person name="Salcher M."/>
            <person name="Ghai R."/>
            <person name="Kavagutti S V."/>
        </authorList>
    </citation>
    <scope>NUCLEOTIDE SEQUENCE</scope>
</reference>
<comment type="similarity">
    <text evidence="1">Belongs to the pyrroline-5-carboxylate reductase family.</text>
</comment>
<dbReference type="InterPro" id="IPR008927">
    <property type="entry name" value="6-PGluconate_DH-like_C_sf"/>
</dbReference>
<dbReference type="InterPro" id="IPR000304">
    <property type="entry name" value="Pyrroline-COOH_reductase"/>
</dbReference>
<evidence type="ECO:0000259" key="5">
    <source>
        <dbReference type="Pfam" id="PF14748"/>
    </source>
</evidence>
<evidence type="ECO:0000313" key="7">
    <source>
        <dbReference type="EMBL" id="CAB5060107.1"/>
    </source>
</evidence>
<dbReference type="Pfam" id="PF14748">
    <property type="entry name" value="P5CR_dimer"/>
    <property type="match status" value="1"/>
</dbReference>
<dbReference type="GO" id="GO:0004735">
    <property type="term" value="F:pyrroline-5-carboxylate reductase activity"/>
    <property type="evidence" value="ECO:0007669"/>
    <property type="project" value="InterPro"/>
</dbReference>
<name>A0A6J7U5X9_9ZZZZ</name>
<dbReference type="PANTHER" id="PTHR11645:SF0">
    <property type="entry name" value="PYRROLINE-5-CARBOXYLATE REDUCTASE 3"/>
    <property type="match status" value="1"/>
</dbReference>
<proteinExistence type="inferred from homology"/>
<organism evidence="7">
    <name type="scientific">freshwater metagenome</name>
    <dbReference type="NCBI Taxonomy" id="449393"/>
    <lineage>
        <taxon>unclassified sequences</taxon>
        <taxon>metagenomes</taxon>
        <taxon>ecological metagenomes</taxon>
    </lineage>
</organism>
<accession>A0A6J7U5X9</accession>
<gene>
    <name evidence="6" type="ORF">UFOPK4098_01203</name>
    <name evidence="7" type="ORF">UFOPK4347_00255</name>
</gene>
<dbReference type="EMBL" id="CAFBPN010000078">
    <property type="protein sequence ID" value="CAB5026772.1"/>
    <property type="molecule type" value="Genomic_DNA"/>
</dbReference>
<dbReference type="AlphaFoldDB" id="A0A6J7U5X9"/>
<dbReference type="GO" id="GO:0055129">
    <property type="term" value="P:L-proline biosynthetic process"/>
    <property type="evidence" value="ECO:0007669"/>
    <property type="project" value="TreeGrafter"/>
</dbReference>
<dbReference type="Pfam" id="PF03807">
    <property type="entry name" value="F420_oxidored"/>
    <property type="match status" value="1"/>
</dbReference>
<sequence length="267" mass="26575">MKQAALTIVGGGNMGAALAHGLLRAGLAPDMLTIVELSAEQRKVLSSTFPGVHIEESVQKCTAAVIAVKPADAAQATALAVQAGAQTVLSIAAGVSLASLQKAAGDGVAVIRAMPNTPSLVGEGAAGYALGASCTESSAKFAAEVLGSVGIAVRVQEDQIDAITGLTGSGPAYLFYIAESLMAAASEMGIDAELADPLVRQLLRGAGILLAQSPESAAQLRERVTSPGGTTAAGLASLRSAGVGEAIVEAVRAATARSREMGTEAKK</sequence>
<dbReference type="InterPro" id="IPR028939">
    <property type="entry name" value="P5C_Rdtase_cat_N"/>
</dbReference>
<dbReference type="InterPro" id="IPR029036">
    <property type="entry name" value="P5CR_dimer"/>
</dbReference>
<dbReference type="NCBIfam" id="TIGR00112">
    <property type="entry name" value="proC"/>
    <property type="match status" value="1"/>
</dbReference>
<dbReference type="SUPFAM" id="SSF48179">
    <property type="entry name" value="6-phosphogluconate dehydrogenase C-terminal domain-like"/>
    <property type="match status" value="1"/>
</dbReference>
<keyword evidence="2" id="KW-0521">NADP</keyword>
<dbReference type="PIRSF" id="PIRSF000193">
    <property type="entry name" value="Pyrrol-5-carb_rd"/>
    <property type="match status" value="1"/>
</dbReference>
<dbReference type="EMBL" id="CAFBQU010000003">
    <property type="protein sequence ID" value="CAB5060107.1"/>
    <property type="molecule type" value="Genomic_DNA"/>
</dbReference>
<dbReference type="SUPFAM" id="SSF51735">
    <property type="entry name" value="NAD(P)-binding Rossmann-fold domains"/>
    <property type="match status" value="1"/>
</dbReference>
<evidence type="ECO:0000256" key="1">
    <source>
        <dbReference type="ARBA" id="ARBA00005525"/>
    </source>
</evidence>
<dbReference type="Gene3D" id="3.40.50.720">
    <property type="entry name" value="NAD(P)-binding Rossmann-like Domain"/>
    <property type="match status" value="1"/>
</dbReference>
<keyword evidence="3" id="KW-0560">Oxidoreductase</keyword>
<evidence type="ECO:0000259" key="4">
    <source>
        <dbReference type="Pfam" id="PF03807"/>
    </source>
</evidence>
<protein>
    <submittedName>
        <fullName evidence="7">Unannotated protein</fullName>
    </submittedName>
</protein>
<dbReference type="PANTHER" id="PTHR11645">
    <property type="entry name" value="PYRROLINE-5-CARBOXYLATE REDUCTASE"/>
    <property type="match status" value="1"/>
</dbReference>
<dbReference type="InterPro" id="IPR036291">
    <property type="entry name" value="NAD(P)-bd_dom_sf"/>
</dbReference>
<dbReference type="FunFam" id="1.10.3730.10:FF:000001">
    <property type="entry name" value="Pyrroline-5-carboxylate reductase"/>
    <property type="match status" value="1"/>
</dbReference>
<dbReference type="HAMAP" id="MF_01925">
    <property type="entry name" value="P5C_reductase"/>
    <property type="match status" value="1"/>
</dbReference>
<evidence type="ECO:0000256" key="2">
    <source>
        <dbReference type="ARBA" id="ARBA00022857"/>
    </source>
</evidence>